<dbReference type="NCBIfam" id="TIGR00671">
    <property type="entry name" value="baf"/>
    <property type="match status" value="1"/>
</dbReference>
<comment type="subcellular location">
    <subcellularLocation>
        <location evidence="3 16">Cytoplasm</location>
    </subcellularLocation>
</comment>
<keyword evidence="8 16" id="KW-0808">Transferase</keyword>
<feature type="binding site" evidence="16">
    <location>
        <position position="182"/>
    </location>
    <ligand>
        <name>substrate</name>
    </ligand>
</feature>
<dbReference type="EC" id="2.7.1.33" evidence="6 16"/>
<comment type="cofactor">
    <cofactor evidence="2">
        <name>K(+)</name>
        <dbReference type="ChEBI" id="CHEBI:29103"/>
    </cofactor>
</comment>
<dbReference type="SUPFAM" id="SSF53067">
    <property type="entry name" value="Actin-like ATPase domain"/>
    <property type="match status" value="2"/>
</dbReference>
<keyword evidence="18" id="KW-1185">Reference proteome</keyword>
<dbReference type="eggNOG" id="COG1521">
    <property type="taxonomic scope" value="Bacteria"/>
</dbReference>
<dbReference type="PANTHER" id="PTHR34265">
    <property type="entry name" value="TYPE III PANTOTHENATE KINASE"/>
    <property type="match status" value="1"/>
</dbReference>
<evidence type="ECO:0000256" key="9">
    <source>
        <dbReference type="ARBA" id="ARBA00022741"/>
    </source>
</evidence>
<evidence type="ECO:0000256" key="13">
    <source>
        <dbReference type="ARBA" id="ARBA00022993"/>
    </source>
</evidence>
<evidence type="ECO:0000256" key="5">
    <source>
        <dbReference type="ARBA" id="ARBA00011738"/>
    </source>
</evidence>
<keyword evidence="12 16" id="KW-0630">Potassium</keyword>
<keyword evidence="7 16" id="KW-0963">Cytoplasm</keyword>
<evidence type="ECO:0000256" key="8">
    <source>
        <dbReference type="ARBA" id="ARBA00022679"/>
    </source>
</evidence>
<comment type="catalytic activity">
    <reaction evidence="1 16">
        <text>(R)-pantothenate + ATP = (R)-4'-phosphopantothenate + ADP + H(+)</text>
        <dbReference type="Rhea" id="RHEA:16373"/>
        <dbReference type="ChEBI" id="CHEBI:10986"/>
        <dbReference type="ChEBI" id="CHEBI:15378"/>
        <dbReference type="ChEBI" id="CHEBI:29032"/>
        <dbReference type="ChEBI" id="CHEBI:30616"/>
        <dbReference type="ChEBI" id="CHEBI:456216"/>
        <dbReference type="EC" id="2.7.1.33"/>
    </reaction>
</comment>
<dbReference type="KEGG" id="pfv:Psefu_0624"/>
<feature type="binding site" evidence="16">
    <location>
        <begin position="6"/>
        <end position="13"/>
    </location>
    <ligand>
        <name>ATP</name>
        <dbReference type="ChEBI" id="CHEBI:30616"/>
    </ligand>
</feature>
<proteinExistence type="inferred from homology"/>
<comment type="pathway">
    <text evidence="4 16">Cofactor biosynthesis; coenzyme A biosynthesis; CoA from (R)-pantothenate: step 1/5.</text>
</comment>
<dbReference type="RefSeq" id="WP_013789744.1">
    <property type="nucleotide sequence ID" value="NC_015556.1"/>
</dbReference>
<keyword evidence="9 16" id="KW-0547">Nucleotide-binding</keyword>
<dbReference type="EMBL" id="CP002727">
    <property type="protein sequence ID" value="AEF20602.1"/>
    <property type="molecule type" value="Genomic_DNA"/>
</dbReference>
<evidence type="ECO:0000313" key="17">
    <source>
        <dbReference type="EMBL" id="AEF20602.1"/>
    </source>
</evidence>
<name>F6AJ90_PSEF1</name>
<evidence type="ECO:0000256" key="4">
    <source>
        <dbReference type="ARBA" id="ARBA00005225"/>
    </source>
</evidence>
<dbReference type="CDD" id="cd24015">
    <property type="entry name" value="ASKHA_NBD_PanK-III"/>
    <property type="match status" value="1"/>
</dbReference>
<dbReference type="HOGENOM" id="CLU_066627_0_1_6"/>
<accession>F6AJ90</accession>
<comment type="cofactor">
    <cofactor evidence="16">
        <name>NH4(+)</name>
        <dbReference type="ChEBI" id="CHEBI:28938"/>
    </cofactor>
    <cofactor evidence="16">
        <name>K(+)</name>
        <dbReference type="ChEBI" id="CHEBI:29103"/>
    </cofactor>
    <text evidence="16">A monovalent cation. Ammonium or potassium.</text>
</comment>
<evidence type="ECO:0000256" key="1">
    <source>
        <dbReference type="ARBA" id="ARBA00001206"/>
    </source>
</evidence>
<gene>
    <name evidence="16" type="primary">coaX</name>
    <name evidence="17" type="ordered locus">Psefu_0624</name>
</gene>
<reference evidence="17 18" key="1">
    <citation type="submission" date="2011-04" db="EMBL/GenBank/DDBJ databases">
        <title>Complete sequence of Pseudomonas fulva 12-X.</title>
        <authorList>
            <consortium name="US DOE Joint Genome Institute"/>
            <person name="Lucas S."/>
            <person name="Han J."/>
            <person name="Lapidus A."/>
            <person name="Cheng J.-F."/>
            <person name="Goodwin L."/>
            <person name="Pitluck S."/>
            <person name="Peters L."/>
            <person name="Mikhailova N."/>
            <person name="Pagani I."/>
            <person name="Davenport K."/>
            <person name="Han C."/>
            <person name="Tapia R."/>
            <person name="Land M."/>
            <person name="Hauser L."/>
            <person name="Kyrpides N."/>
            <person name="Ivanova N."/>
            <person name="Pagani I."/>
            <person name="Lcollab F.I."/>
            <person name="Woyke T."/>
        </authorList>
    </citation>
    <scope>NUCLEOTIDE SEQUENCE [LARGE SCALE GENOMIC DNA]</scope>
    <source>
        <strain evidence="18">12-X</strain>
    </source>
</reference>
<dbReference type="Gene3D" id="3.30.420.40">
    <property type="match status" value="2"/>
</dbReference>
<evidence type="ECO:0000256" key="10">
    <source>
        <dbReference type="ARBA" id="ARBA00022777"/>
    </source>
</evidence>
<evidence type="ECO:0000256" key="2">
    <source>
        <dbReference type="ARBA" id="ARBA00001958"/>
    </source>
</evidence>
<keyword evidence="16" id="KW-0479">Metal-binding</keyword>
<dbReference type="HAMAP" id="MF_01274">
    <property type="entry name" value="Pantothen_kinase_3"/>
    <property type="match status" value="1"/>
</dbReference>
<sequence length="253" mass="26991">MILELDCGNSFIKWRVLPRGGVGAVLASGVADNGEELIEALADRFVRQLSTCRLVSVRADDETRLLCAALSARFAIECQVAKPAQVLAGVRNGYEDYQRLGLDRWLAVVGAYSLERGACLVLDLGTAITSDFVDAGGAHLGGFICPGMPLMRSQLLTHTRRIRYDSKAAEHASDSLVPGRSTAEAVERGCRLMLRGFVATQLEQARQQCGADVAVFLTGGDAAMAAEWVPAARVVPDLVFIGLAIACPVTGEK</sequence>
<dbReference type="InterPro" id="IPR043129">
    <property type="entry name" value="ATPase_NBD"/>
</dbReference>
<evidence type="ECO:0000256" key="12">
    <source>
        <dbReference type="ARBA" id="ARBA00022958"/>
    </source>
</evidence>
<evidence type="ECO:0000256" key="7">
    <source>
        <dbReference type="ARBA" id="ARBA00022490"/>
    </source>
</evidence>
<feature type="binding site" evidence="16">
    <location>
        <position position="123"/>
    </location>
    <ligand>
        <name>K(+)</name>
        <dbReference type="ChEBI" id="CHEBI:29103"/>
    </ligand>
</feature>
<evidence type="ECO:0000256" key="16">
    <source>
        <dbReference type="HAMAP-Rule" id="MF_01274"/>
    </source>
</evidence>
<dbReference type="OrthoDB" id="9781305at2"/>
<comment type="similarity">
    <text evidence="14 16">Belongs to the type III pantothenate kinase family.</text>
</comment>
<feature type="binding site" evidence="16">
    <location>
        <begin position="101"/>
        <end position="104"/>
    </location>
    <ligand>
        <name>substrate</name>
    </ligand>
</feature>
<comment type="subunit">
    <text evidence="5 16">Homodimer.</text>
</comment>
<dbReference type="GO" id="GO:0005737">
    <property type="term" value="C:cytoplasm"/>
    <property type="evidence" value="ECO:0007669"/>
    <property type="project" value="UniProtKB-SubCell"/>
</dbReference>
<dbReference type="GO" id="GO:0005524">
    <property type="term" value="F:ATP binding"/>
    <property type="evidence" value="ECO:0007669"/>
    <property type="project" value="UniProtKB-UniRule"/>
</dbReference>
<dbReference type="InterPro" id="IPR004619">
    <property type="entry name" value="Type_III_PanK"/>
</dbReference>
<evidence type="ECO:0000313" key="18">
    <source>
        <dbReference type="Proteomes" id="UP000000686"/>
    </source>
</evidence>
<evidence type="ECO:0000256" key="11">
    <source>
        <dbReference type="ARBA" id="ARBA00022840"/>
    </source>
</evidence>
<keyword evidence="10 16" id="KW-0418">Kinase</keyword>
<feature type="active site" description="Proton acceptor" evidence="16">
    <location>
        <position position="103"/>
    </location>
</feature>
<dbReference type="GO" id="GO:0046872">
    <property type="term" value="F:metal ion binding"/>
    <property type="evidence" value="ECO:0007669"/>
    <property type="project" value="UniProtKB-KW"/>
</dbReference>
<keyword evidence="11 16" id="KW-0067">ATP-binding</keyword>
<dbReference type="UniPathway" id="UPA00241">
    <property type="reaction ID" value="UER00352"/>
</dbReference>
<feature type="binding site" evidence="16">
    <location>
        <position position="94"/>
    </location>
    <ligand>
        <name>substrate</name>
    </ligand>
</feature>
<evidence type="ECO:0000256" key="3">
    <source>
        <dbReference type="ARBA" id="ARBA00004496"/>
    </source>
</evidence>
<dbReference type="AlphaFoldDB" id="F6AJ90"/>
<evidence type="ECO:0000256" key="15">
    <source>
        <dbReference type="ARBA" id="ARBA00040883"/>
    </source>
</evidence>
<evidence type="ECO:0000256" key="6">
    <source>
        <dbReference type="ARBA" id="ARBA00012102"/>
    </source>
</evidence>
<dbReference type="NCBIfam" id="NF009859">
    <property type="entry name" value="PRK13322.1-4"/>
    <property type="match status" value="1"/>
</dbReference>
<feature type="binding site" evidence="16">
    <location>
        <position position="126"/>
    </location>
    <ligand>
        <name>ATP</name>
        <dbReference type="ChEBI" id="CHEBI:30616"/>
    </ligand>
</feature>
<dbReference type="PANTHER" id="PTHR34265:SF1">
    <property type="entry name" value="TYPE III PANTOTHENATE KINASE"/>
    <property type="match status" value="1"/>
</dbReference>
<dbReference type="Pfam" id="PF03309">
    <property type="entry name" value="Pan_kinase"/>
    <property type="match status" value="1"/>
</dbReference>
<keyword evidence="13 16" id="KW-0173">Coenzyme A biosynthesis</keyword>
<dbReference type="Proteomes" id="UP000000686">
    <property type="component" value="Chromosome"/>
</dbReference>
<organism evidence="17 18">
    <name type="scientific">Pseudomonas fulva (strain 12-X)</name>
    <dbReference type="NCBI Taxonomy" id="743720"/>
    <lineage>
        <taxon>Bacteria</taxon>
        <taxon>Pseudomonadati</taxon>
        <taxon>Pseudomonadota</taxon>
        <taxon>Gammaproteobacteria</taxon>
        <taxon>Pseudomonadales</taxon>
        <taxon>Pseudomonadaceae</taxon>
        <taxon>Pseudomonas</taxon>
    </lineage>
</organism>
<dbReference type="GO" id="GO:0004594">
    <property type="term" value="F:pantothenate kinase activity"/>
    <property type="evidence" value="ECO:0007669"/>
    <property type="project" value="UniProtKB-UniRule"/>
</dbReference>
<protein>
    <recommendedName>
        <fullName evidence="15 16">Type III pantothenate kinase</fullName>
        <ecNumber evidence="6 16">2.7.1.33</ecNumber>
    </recommendedName>
    <alternativeName>
        <fullName evidence="16">PanK-III</fullName>
    </alternativeName>
    <alternativeName>
        <fullName evidence="16">Pantothenic acid kinase</fullName>
    </alternativeName>
</protein>
<dbReference type="STRING" id="743720.Psefu_0624"/>
<evidence type="ECO:0000256" key="14">
    <source>
        <dbReference type="ARBA" id="ARBA00038036"/>
    </source>
</evidence>
<dbReference type="GO" id="GO:0015937">
    <property type="term" value="P:coenzyme A biosynthetic process"/>
    <property type="evidence" value="ECO:0007669"/>
    <property type="project" value="UniProtKB-UniRule"/>
</dbReference>
<comment type="function">
    <text evidence="16">Catalyzes the phosphorylation of pantothenate (Pan), the first step in CoA biosynthesis.</text>
</comment>